<dbReference type="STRING" id="595434.RISK_002194"/>
<comment type="caution">
    <text evidence="1">The sequence shown here is derived from an EMBL/GenBank/DDBJ whole genome shotgun (WGS) entry which is preliminary data.</text>
</comment>
<dbReference type="AlphaFoldDB" id="A0A0J1BG89"/>
<protein>
    <submittedName>
        <fullName evidence="1">Uncharacterized protein</fullName>
    </submittedName>
</protein>
<sequence length="37" mass="4272">MQFHVKSIQQMRPIVSRGISIDAPATTLYRITPWSIE</sequence>
<reference evidence="1" key="1">
    <citation type="submission" date="2015-05" db="EMBL/GenBank/DDBJ databases">
        <title>Permanent draft genome of Rhodopirellula islandicus K833.</title>
        <authorList>
            <person name="Kizina J."/>
            <person name="Richter M."/>
            <person name="Glockner F.O."/>
            <person name="Harder J."/>
        </authorList>
    </citation>
    <scope>NUCLEOTIDE SEQUENCE [LARGE SCALE GENOMIC DNA]</scope>
    <source>
        <strain evidence="1">K833</strain>
    </source>
</reference>
<evidence type="ECO:0000313" key="1">
    <source>
        <dbReference type="EMBL" id="KLU05562.1"/>
    </source>
</evidence>
<proteinExistence type="predicted"/>
<accession>A0A0J1BG89</accession>
<name>A0A0J1BG89_RHOIS</name>
<evidence type="ECO:0000313" key="2">
    <source>
        <dbReference type="Proteomes" id="UP000036367"/>
    </source>
</evidence>
<gene>
    <name evidence="1" type="ORF">RISK_002194</name>
</gene>
<organism evidence="1 2">
    <name type="scientific">Rhodopirellula islandica</name>
    <dbReference type="NCBI Taxonomy" id="595434"/>
    <lineage>
        <taxon>Bacteria</taxon>
        <taxon>Pseudomonadati</taxon>
        <taxon>Planctomycetota</taxon>
        <taxon>Planctomycetia</taxon>
        <taxon>Pirellulales</taxon>
        <taxon>Pirellulaceae</taxon>
        <taxon>Rhodopirellula</taxon>
    </lineage>
</organism>
<dbReference type="EMBL" id="LECT01000017">
    <property type="protein sequence ID" value="KLU05562.1"/>
    <property type="molecule type" value="Genomic_DNA"/>
</dbReference>
<keyword evidence="2" id="KW-1185">Reference proteome</keyword>
<dbReference type="Proteomes" id="UP000036367">
    <property type="component" value="Unassembled WGS sequence"/>
</dbReference>
<dbReference type="PATRIC" id="fig|595434.4.peg.2097"/>